<proteinExistence type="predicted"/>
<evidence type="ECO:0000313" key="1">
    <source>
        <dbReference type="EMBL" id="MFC0267290.1"/>
    </source>
</evidence>
<keyword evidence="2" id="KW-1185">Reference proteome</keyword>
<name>A0ABV6G0V8_9GAMM</name>
<dbReference type="EMBL" id="JBHLVX010000017">
    <property type="protein sequence ID" value="MFC0267290.1"/>
    <property type="molecule type" value="Genomic_DNA"/>
</dbReference>
<reference evidence="1 2" key="1">
    <citation type="submission" date="2024-09" db="EMBL/GenBank/DDBJ databases">
        <authorList>
            <person name="Sun Q."/>
            <person name="Mori K."/>
        </authorList>
    </citation>
    <scope>NUCLEOTIDE SEQUENCE [LARGE SCALE GENOMIC DNA]</scope>
    <source>
        <strain evidence="1 2">CCM 7415</strain>
    </source>
</reference>
<protein>
    <submittedName>
        <fullName evidence="1">Uncharacterized protein</fullName>
    </submittedName>
</protein>
<dbReference type="Proteomes" id="UP001589814">
    <property type="component" value="Unassembled WGS sequence"/>
</dbReference>
<accession>A0ABV6G0V8</accession>
<comment type="caution">
    <text evidence="1">The sequence shown here is derived from an EMBL/GenBank/DDBJ whole genome shotgun (WGS) entry which is preliminary data.</text>
</comment>
<evidence type="ECO:0000313" key="2">
    <source>
        <dbReference type="Proteomes" id="UP001589814"/>
    </source>
</evidence>
<dbReference type="RefSeq" id="WP_019952147.1">
    <property type="nucleotide sequence ID" value="NZ_JBHLVX010000017.1"/>
</dbReference>
<gene>
    <name evidence="1" type="ORF">ACFFHW_04650</name>
</gene>
<sequence length="199" mass="23112">MFTDDGGKKASQAYWNALGKLKEMWLEVFDEDIGFEKQATAKRCYEQAIETVSEKLRKNPYNENKFKTYTNITDPGDPEILDKELRLAPDIDDLSPNLLLGIMLEKMDDLECSGMEKIELRHFLREVLDEAFEDRGTRRPNVGANRHWPRLRQYLREIEEMCTGNPQTERSQIMRNTYGGRIALLPKDPGRLTLKVNSI</sequence>
<organism evidence="1 2">
    <name type="scientific">Kushneria aurantia</name>
    <dbReference type="NCBI Taxonomy" id="504092"/>
    <lineage>
        <taxon>Bacteria</taxon>
        <taxon>Pseudomonadati</taxon>
        <taxon>Pseudomonadota</taxon>
        <taxon>Gammaproteobacteria</taxon>
        <taxon>Oceanospirillales</taxon>
        <taxon>Halomonadaceae</taxon>
        <taxon>Kushneria</taxon>
    </lineage>
</organism>